<name>A0A0W0SVS9_9GAMM</name>
<evidence type="ECO:0008006" key="3">
    <source>
        <dbReference type="Google" id="ProtNLM"/>
    </source>
</evidence>
<evidence type="ECO:0000313" key="2">
    <source>
        <dbReference type="Proteomes" id="UP000054736"/>
    </source>
</evidence>
<organism evidence="1 2">
    <name type="scientific">Legionella drozanskii LLAP-1</name>
    <dbReference type="NCBI Taxonomy" id="1212489"/>
    <lineage>
        <taxon>Bacteria</taxon>
        <taxon>Pseudomonadati</taxon>
        <taxon>Pseudomonadota</taxon>
        <taxon>Gammaproteobacteria</taxon>
        <taxon>Legionellales</taxon>
        <taxon>Legionellaceae</taxon>
        <taxon>Legionella</taxon>
    </lineage>
</organism>
<dbReference type="OrthoDB" id="5639050at2"/>
<dbReference type="RefSeq" id="WP_058495308.1">
    <property type="nucleotide sequence ID" value="NZ_CAAAIU010000007.1"/>
</dbReference>
<proteinExistence type="predicted"/>
<accession>A0A0W0SVS9</accession>
<dbReference type="PATRIC" id="fig|1212489.4.peg.1032"/>
<dbReference type="AlphaFoldDB" id="A0A0W0SVS9"/>
<dbReference type="Proteomes" id="UP000054736">
    <property type="component" value="Unassembled WGS sequence"/>
</dbReference>
<reference evidence="1 2" key="1">
    <citation type="submission" date="2015-11" db="EMBL/GenBank/DDBJ databases">
        <title>Genomic analysis of 38 Legionella species identifies large and diverse effector repertoires.</title>
        <authorList>
            <person name="Burstein D."/>
            <person name="Amaro F."/>
            <person name="Zusman T."/>
            <person name="Lifshitz Z."/>
            <person name="Cohen O."/>
            <person name="Gilbert J.A."/>
            <person name="Pupko T."/>
            <person name="Shuman H.A."/>
            <person name="Segal G."/>
        </authorList>
    </citation>
    <scope>NUCLEOTIDE SEQUENCE [LARGE SCALE GENOMIC DNA]</scope>
    <source>
        <strain evidence="1 2">ATCC 700990</strain>
    </source>
</reference>
<gene>
    <name evidence="1" type="ORF">Ldro_0982</name>
</gene>
<dbReference type="EMBL" id="LNXY01000020">
    <property type="protein sequence ID" value="KTC87363.1"/>
    <property type="molecule type" value="Genomic_DNA"/>
</dbReference>
<sequence length="119" mass="13651">MVKEQLKPSIFINAVEQEMHDNILRLDQKLKGFLTEINVKIEAIDDDELEYKEERKNQLSLLAGDISKALDGIKNLVNMVLEDGVSASQFVEMNREGLDALLETFKQSLKKVNKVRDKF</sequence>
<protein>
    <recommendedName>
        <fullName evidence="3">Coiled-coil protein</fullName>
    </recommendedName>
</protein>
<evidence type="ECO:0000313" key="1">
    <source>
        <dbReference type="EMBL" id="KTC87363.1"/>
    </source>
</evidence>
<comment type="caution">
    <text evidence="1">The sequence shown here is derived from an EMBL/GenBank/DDBJ whole genome shotgun (WGS) entry which is preliminary data.</text>
</comment>
<keyword evidence="2" id="KW-1185">Reference proteome</keyword>